<dbReference type="GO" id="GO:0015807">
    <property type="term" value="P:L-amino acid transport"/>
    <property type="evidence" value="ECO:0007669"/>
    <property type="project" value="TreeGrafter"/>
</dbReference>
<dbReference type="GO" id="GO:0005524">
    <property type="term" value="F:ATP binding"/>
    <property type="evidence" value="ECO:0007669"/>
    <property type="project" value="UniProtKB-KW"/>
</dbReference>
<dbReference type="EMBL" id="CP046522">
    <property type="protein sequence ID" value="QGU96359.1"/>
    <property type="molecule type" value="Genomic_DNA"/>
</dbReference>
<dbReference type="InterPro" id="IPR017871">
    <property type="entry name" value="ABC_transporter-like_CS"/>
</dbReference>
<reference evidence="7 8" key="1">
    <citation type="submission" date="2019-12" db="EMBL/GenBank/DDBJ databases">
        <title>Genome sequenceing of Clostridium bovifaecis.</title>
        <authorList>
            <person name="Yao Y."/>
        </authorList>
    </citation>
    <scope>NUCLEOTIDE SEQUENCE [LARGE SCALE GENOMIC DNA]</scope>
    <source>
        <strain evidence="7 8">BXX</strain>
    </source>
</reference>
<dbReference type="PANTHER" id="PTHR43820">
    <property type="entry name" value="HIGH-AFFINITY BRANCHED-CHAIN AMINO ACID TRANSPORT ATP-BINDING PROTEIN LIVF"/>
    <property type="match status" value="1"/>
</dbReference>
<dbReference type="AlphaFoldDB" id="A0A6I6ERS1"/>
<evidence type="ECO:0000256" key="5">
    <source>
        <dbReference type="ARBA" id="ARBA00022970"/>
    </source>
</evidence>
<evidence type="ECO:0000313" key="8">
    <source>
        <dbReference type="Proteomes" id="UP000422764"/>
    </source>
</evidence>
<organism evidence="7 8">
    <name type="scientific">Clostridium bovifaecis</name>
    <dbReference type="NCBI Taxonomy" id="2184719"/>
    <lineage>
        <taxon>Bacteria</taxon>
        <taxon>Bacillati</taxon>
        <taxon>Bacillota</taxon>
        <taxon>Clostridia</taxon>
        <taxon>Eubacteriales</taxon>
        <taxon>Clostridiaceae</taxon>
        <taxon>Clostridium</taxon>
    </lineage>
</organism>
<feature type="domain" description="ABC transporter" evidence="6">
    <location>
        <begin position="5"/>
        <end position="233"/>
    </location>
</feature>
<dbReference type="GO" id="GO:0016887">
    <property type="term" value="F:ATP hydrolysis activity"/>
    <property type="evidence" value="ECO:0007669"/>
    <property type="project" value="InterPro"/>
</dbReference>
<dbReference type="Proteomes" id="UP000422764">
    <property type="component" value="Chromosome"/>
</dbReference>
<proteinExistence type="inferred from homology"/>
<name>A0A6I6ERS1_9CLOT</name>
<dbReference type="InterPro" id="IPR052156">
    <property type="entry name" value="BCAA_Transport_ATP-bd_LivF"/>
</dbReference>
<protein>
    <submittedName>
        <fullName evidence="7">ATP-binding cassette domain-containing protein</fullName>
    </submittedName>
</protein>
<evidence type="ECO:0000256" key="3">
    <source>
        <dbReference type="ARBA" id="ARBA00022741"/>
    </source>
</evidence>
<comment type="similarity">
    <text evidence="1">Belongs to the ABC transporter superfamily.</text>
</comment>
<keyword evidence="3" id="KW-0547">Nucleotide-binding</keyword>
<keyword evidence="2" id="KW-0813">Transport</keyword>
<dbReference type="SUPFAM" id="SSF52540">
    <property type="entry name" value="P-loop containing nucleoside triphosphate hydrolases"/>
    <property type="match status" value="1"/>
</dbReference>
<accession>A0A6I6ERS1</accession>
<dbReference type="PROSITE" id="PS50893">
    <property type="entry name" value="ABC_TRANSPORTER_2"/>
    <property type="match status" value="1"/>
</dbReference>
<dbReference type="InterPro" id="IPR003439">
    <property type="entry name" value="ABC_transporter-like_ATP-bd"/>
</dbReference>
<dbReference type="GO" id="GO:0015658">
    <property type="term" value="F:branched-chain amino acid transmembrane transporter activity"/>
    <property type="evidence" value="ECO:0007669"/>
    <property type="project" value="TreeGrafter"/>
</dbReference>
<evidence type="ECO:0000313" key="7">
    <source>
        <dbReference type="EMBL" id="QGU96359.1"/>
    </source>
</evidence>
<dbReference type="InterPro" id="IPR027417">
    <property type="entry name" value="P-loop_NTPase"/>
</dbReference>
<evidence type="ECO:0000256" key="2">
    <source>
        <dbReference type="ARBA" id="ARBA00022448"/>
    </source>
</evidence>
<keyword evidence="8" id="KW-1185">Reference proteome</keyword>
<dbReference type="PROSITE" id="PS00211">
    <property type="entry name" value="ABC_TRANSPORTER_1"/>
    <property type="match status" value="1"/>
</dbReference>
<dbReference type="CDD" id="cd03224">
    <property type="entry name" value="ABC_TM1139_LivF_branched"/>
    <property type="match status" value="1"/>
</dbReference>
<keyword evidence="5" id="KW-0029">Amino-acid transport</keyword>
<sequence length="233" mass="26309">MKNILTLQDVQTYIGQFHILSGVNLEIEQGKATVILGRNGAGKTTTLETIMGLRPASEGKITLDGEDITKLKDYQVPRKGIGYVPEDREVFSDLTVEENLIIASRDKGAYSKKLEFIFDLFPDMKKYFKHKSRILSGGQQQMLSISRSLINDNKVILIDEPSKGLAPLIIEDLIDKINEIKKTNTIVLVEQNFDMATRIGDIFYIVDDGRTVHKSGKEDILYNEEIKKKYLGI</sequence>
<dbReference type="PANTHER" id="PTHR43820:SF2">
    <property type="entry name" value="ABC TRANSPORTER ATP-BINDING PROTEIN"/>
    <property type="match status" value="1"/>
</dbReference>
<keyword evidence="4 7" id="KW-0067">ATP-binding</keyword>
<dbReference type="InterPro" id="IPR003593">
    <property type="entry name" value="AAA+_ATPase"/>
</dbReference>
<dbReference type="Gene3D" id="3.40.50.300">
    <property type="entry name" value="P-loop containing nucleotide triphosphate hydrolases"/>
    <property type="match status" value="1"/>
</dbReference>
<evidence type="ECO:0000256" key="4">
    <source>
        <dbReference type="ARBA" id="ARBA00022840"/>
    </source>
</evidence>
<dbReference type="Pfam" id="PF00005">
    <property type="entry name" value="ABC_tran"/>
    <property type="match status" value="1"/>
</dbReference>
<gene>
    <name evidence="7" type="ORF">GOM49_15785</name>
</gene>
<evidence type="ECO:0000259" key="6">
    <source>
        <dbReference type="PROSITE" id="PS50893"/>
    </source>
</evidence>
<dbReference type="SMART" id="SM00382">
    <property type="entry name" value="AAA"/>
    <property type="match status" value="1"/>
</dbReference>
<evidence type="ECO:0000256" key="1">
    <source>
        <dbReference type="ARBA" id="ARBA00005417"/>
    </source>
</evidence>